<dbReference type="GO" id="GO:0005634">
    <property type="term" value="C:nucleus"/>
    <property type="evidence" value="ECO:0007669"/>
    <property type="project" value="UniProtKB-SubCell"/>
</dbReference>
<evidence type="ECO:0000256" key="9">
    <source>
        <dbReference type="ARBA" id="ARBA00023163"/>
    </source>
</evidence>
<gene>
    <name evidence="14" type="primary">Gata1</name>
</gene>
<feature type="region of interest" description="Disordered" evidence="12">
    <location>
        <begin position="324"/>
        <end position="353"/>
    </location>
</feature>
<protein>
    <submittedName>
        <fullName evidence="14">Erythroid transcription factor isoform X1</fullName>
    </submittedName>
</protein>
<dbReference type="Pfam" id="PF00320">
    <property type="entry name" value="GATA"/>
    <property type="match status" value="2"/>
</dbReference>
<reference evidence="14" key="1">
    <citation type="submission" date="2025-08" db="UniProtKB">
        <authorList>
            <consortium name="RefSeq"/>
        </authorList>
    </citation>
    <scope>IDENTIFICATION</scope>
    <source>
        <tissue evidence="14">Leukocyte</tissue>
    </source>
</reference>
<dbReference type="FunFam" id="3.30.50.10:FF:000001">
    <property type="entry name" value="GATA transcription factor (GATAd)"/>
    <property type="match status" value="1"/>
</dbReference>
<accession>A0A8B7V8X6</accession>
<dbReference type="InterPro" id="IPR013088">
    <property type="entry name" value="Znf_NHR/GATA"/>
</dbReference>
<name>A0A8B7V8X6_CASCN</name>
<dbReference type="GO" id="GO:0048513">
    <property type="term" value="P:animal organ development"/>
    <property type="evidence" value="ECO:0007669"/>
    <property type="project" value="UniProtKB-ARBA"/>
</dbReference>
<dbReference type="CDD" id="cd00202">
    <property type="entry name" value="ZnF_GATA"/>
    <property type="match status" value="2"/>
</dbReference>
<keyword evidence="7" id="KW-0238">DNA-binding</keyword>
<evidence type="ECO:0000256" key="11">
    <source>
        <dbReference type="PROSITE-ProRule" id="PRU00094"/>
    </source>
</evidence>
<evidence type="ECO:0000256" key="7">
    <source>
        <dbReference type="ARBA" id="ARBA00023125"/>
    </source>
</evidence>
<feature type="region of interest" description="Disordered" evidence="12">
    <location>
        <begin position="419"/>
        <end position="441"/>
    </location>
</feature>
<dbReference type="CTD" id="2623"/>
<dbReference type="RefSeq" id="XP_020028158.1">
    <property type="nucleotide sequence ID" value="XM_020172569.1"/>
</dbReference>
<feature type="domain" description="GATA-type" evidence="13">
    <location>
        <begin position="280"/>
        <end position="333"/>
    </location>
</feature>
<dbReference type="SUPFAM" id="SSF57716">
    <property type="entry name" value="Glucocorticoid receptor-like (DNA-binding domain)"/>
    <property type="match status" value="2"/>
</dbReference>
<keyword evidence="9" id="KW-0804">Transcription</keyword>
<dbReference type="Gene3D" id="3.30.50.10">
    <property type="entry name" value="Erythroid Transcription Factor GATA-1, subunit A"/>
    <property type="match status" value="2"/>
</dbReference>
<evidence type="ECO:0000256" key="5">
    <source>
        <dbReference type="ARBA" id="ARBA00022833"/>
    </source>
</evidence>
<dbReference type="GO" id="GO:0045165">
    <property type="term" value="P:cell fate commitment"/>
    <property type="evidence" value="ECO:0007669"/>
    <property type="project" value="TreeGrafter"/>
</dbReference>
<dbReference type="GO" id="GO:0000978">
    <property type="term" value="F:RNA polymerase II cis-regulatory region sequence-specific DNA binding"/>
    <property type="evidence" value="ECO:0007669"/>
    <property type="project" value="TreeGrafter"/>
</dbReference>
<feature type="region of interest" description="Disordered" evidence="12">
    <location>
        <begin position="35"/>
        <end position="56"/>
    </location>
</feature>
<dbReference type="PANTHER" id="PTHR10071">
    <property type="entry name" value="TRANSCRIPTION FACTOR GATA FAMILY MEMBER"/>
    <property type="match status" value="1"/>
</dbReference>
<dbReference type="GO" id="GO:0045944">
    <property type="term" value="P:positive regulation of transcription by RNA polymerase II"/>
    <property type="evidence" value="ECO:0007669"/>
    <property type="project" value="TreeGrafter"/>
</dbReference>
<dbReference type="GO" id="GO:0000981">
    <property type="term" value="F:DNA-binding transcription factor activity, RNA polymerase II-specific"/>
    <property type="evidence" value="ECO:0007669"/>
    <property type="project" value="TreeGrafter"/>
</dbReference>
<keyword evidence="8" id="KW-0010">Activator</keyword>
<evidence type="ECO:0000256" key="4">
    <source>
        <dbReference type="ARBA" id="ARBA00022771"/>
    </source>
</evidence>
<comment type="subcellular location">
    <subcellularLocation>
        <location evidence="1">Nucleus</location>
    </subcellularLocation>
</comment>
<evidence type="ECO:0000256" key="2">
    <source>
        <dbReference type="ARBA" id="ARBA00022723"/>
    </source>
</evidence>
<dbReference type="FunFam" id="3.30.50.10:FF:000032">
    <property type="entry name" value="Transcription factor GATA-3"/>
    <property type="match status" value="1"/>
</dbReference>
<dbReference type="KEGG" id="ccan:109692141"/>
<sequence>MNGLNPSGPMEFPGLGALGTSESLPQFVDPTLVSSTPESGSFFPSGPEGLDAAASSTAPSTATAAATALAYYRDTEAYRHSPVKFRPGNANAPGEAHLEVCVFQVYPLLNCMEGIPGGSPYAGWAYGKTGLYPASTVCPSREDPPPQGLEDPDGKSSTTFLETLKTERLSPDLLTLGTALPSSLPVSSSAYGSPDFSSPFFSPTGSPFNSAGYSSPKFHGSLSLPPCEARECVNCGATATPLWRRDRTGHYLCNACGLYHKMNGQNRPLIRPKKRLIVSKRAGTQCTNCQTTTTTLWRRNASGDPVCNACGLYYKLHQVNRPLTMRKDGIQTRNRKASGKGKKKRGSSLGGAGAAEGPAGGFMVVAGGTSSGNCGEVASGLTLGNPGTTHLYQGLGPVVLSGPVSHLMPFPGPLLGSPTGSFPTGPVPPTTSTTVVAPLSS</sequence>
<evidence type="ECO:0000256" key="12">
    <source>
        <dbReference type="SAM" id="MobiDB-lite"/>
    </source>
</evidence>
<dbReference type="GO" id="GO:0008270">
    <property type="term" value="F:zinc ion binding"/>
    <property type="evidence" value="ECO:0007669"/>
    <property type="project" value="UniProtKB-KW"/>
</dbReference>
<keyword evidence="5" id="KW-0862">Zinc</keyword>
<dbReference type="PROSITE" id="PS50114">
    <property type="entry name" value="GATA_ZN_FINGER_2"/>
    <property type="match status" value="2"/>
</dbReference>
<dbReference type="InterPro" id="IPR039355">
    <property type="entry name" value="Transcription_factor_GATA"/>
</dbReference>
<evidence type="ECO:0000313" key="14">
    <source>
        <dbReference type="RefSeq" id="XP_020028158.1"/>
    </source>
</evidence>
<keyword evidence="3" id="KW-0677">Repeat</keyword>
<evidence type="ECO:0000256" key="6">
    <source>
        <dbReference type="ARBA" id="ARBA00023015"/>
    </source>
</evidence>
<keyword evidence="10" id="KW-0539">Nucleus</keyword>
<evidence type="ECO:0000256" key="10">
    <source>
        <dbReference type="ARBA" id="ARBA00023242"/>
    </source>
</evidence>
<feature type="compositionally biased region" description="Basic residues" evidence="12">
    <location>
        <begin position="333"/>
        <end position="346"/>
    </location>
</feature>
<dbReference type="PANTHER" id="PTHR10071:SF190">
    <property type="entry name" value="ERYTHROID TRANSCRIPTION FACTOR"/>
    <property type="match status" value="1"/>
</dbReference>
<dbReference type="GO" id="GO:0000122">
    <property type="term" value="P:negative regulation of transcription by RNA polymerase II"/>
    <property type="evidence" value="ECO:0007669"/>
    <property type="project" value="TreeGrafter"/>
</dbReference>
<dbReference type="PROSITE" id="PS00344">
    <property type="entry name" value="GATA_ZN_FINGER_1"/>
    <property type="match status" value="2"/>
</dbReference>
<evidence type="ECO:0000256" key="1">
    <source>
        <dbReference type="ARBA" id="ARBA00004123"/>
    </source>
</evidence>
<dbReference type="SMART" id="SM00401">
    <property type="entry name" value="ZnF_GATA"/>
    <property type="match status" value="2"/>
</dbReference>
<dbReference type="PRINTS" id="PR00619">
    <property type="entry name" value="GATAZNFINGER"/>
</dbReference>
<keyword evidence="2" id="KW-0479">Metal-binding</keyword>
<keyword evidence="6" id="KW-0805">Transcription regulation</keyword>
<feature type="region of interest" description="Disordered" evidence="12">
    <location>
        <begin position="136"/>
        <end position="157"/>
    </location>
</feature>
<proteinExistence type="predicted"/>
<dbReference type="AlphaFoldDB" id="A0A8B7V8X6"/>
<feature type="domain" description="GATA-type" evidence="13">
    <location>
        <begin position="226"/>
        <end position="281"/>
    </location>
</feature>
<organism evidence="14">
    <name type="scientific">Castor canadensis</name>
    <name type="common">American beaver</name>
    <dbReference type="NCBI Taxonomy" id="51338"/>
    <lineage>
        <taxon>Eukaryota</taxon>
        <taxon>Metazoa</taxon>
        <taxon>Chordata</taxon>
        <taxon>Craniata</taxon>
        <taxon>Vertebrata</taxon>
        <taxon>Euteleostomi</taxon>
        <taxon>Mammalia</taxon>
        <taxon>Eutheria</taxon>
        <taxon>Euarchontoglires</taxon>
        <taxon>Glires</taxon>
        <taxon>Rodentia</taxon>
        <taxon>Castorimorpha</taxon>
        <taxon>Castoridae</taxon>
        <taxon>Castor</taxon>
    </lineage>
</organism>
<dbReference type="InterPro" id="IPR000679">
    <property type="entry name" value="Znf_GATA"/>
</dbReference>
<dbReference type="OrthoDB" id="515401at2759"/>
<evidence type="ECO:0000259" key="13">
    <source>
        <dbReference type="PROSITE" id="PS50114"/>
    </source>
</evidence>
<evidence type="ECO:0000256" key="3">
    <source>
        <dbReference type="ARBA" id="ARBA00022737"/>
    </source>
</evidence>
<keyword evidence="4 11" id="KW-0863">Zinc-finger</keyword>
<evidence type="ECO:0000256" key="8">
    <source>
        <dbReference type="ARBA" id="ARBA00023159"/>
    </source>
</evidence>